<comment type="caution">
    <text evidence="1">The sequence shown here is derived from an EMBL/GenBank/DDBJ whole genome shotgun (WGS) entry which is preliminary data.</text>
</comment>
<reference evidence="1" key="1">
    <citation type="submission" date="2021-02" db="EMBL/GenBank/DDBJ databases">
        <authorList>
            <person name="Nowell W R."/>
        </authorList>
    </citation>
    <scope>NUCLEOTIDE SEQUENCE</scope>
</reference>
<evidence type="ECO:0000313" key="2">
    <source>
        <dbReference type="EMBL" id="CAF1668896.1"/>
    </source>
</evidence>
<evidence type="ECO:0000313" key="3">
    <source>
        <dbReference type="Proteomes" id="UP000663854"/>
    </source>
</evidence>
<evidence type="ECO:0000313" key="4">
    <source>
        <dbReference type="Proteomes" id="UP000663870"/>
    </source>
</evidence>
<organism evidence="1 3">
    <name type="scientific">Rotaria sordida</name>
    <dbReference type="NCBI Taxonomy" id="392033"/>
    <lineage>
        <taxon>Eukaryota</taxon>
        <taxon>Metazoa</taxon>
        <taxon>Spiralia</taxon>
        <taxon>Gnathifera</taxon>
        <taxon>Rotifera</taxon>
        <taxon>Eurotatoria</taxon>
        <taxon>Bdelloidea</taxon>
        <taxon>Philodinida</taxon>
        <taxon>Philodinidae</taxon>
        <taxon>Rotaria</taxon>
    </lineage>
</organism>
<dbReference type="EMBL" id="CAJNOL010014695">
    <property type="protein sequence ID" value="CAF1668896.1"/>
    <property type="molecule type" value="Genomic_DNA"/>
</dbReference>
<feature type="non-terminal residue" evidence="1">
    <location>
        <position position="1"/>
    </location>
</feature>
<name>A0A815WA91_9BILA</name>
<dbReference type="Proteomes" id="UP000663870">
    <property type="component" value="Unassembled WGS sequence"/>
</dbReference>
<evidence type="ECO:0000313" key="1">
    <source>
        <dbReference type="EMBL" id="CAF1539434.1"/>
    </source>
</evidence>
<dbReference type="Proteomes" id="UP000663854">
    <property type="component" value="Unassembled WGS sequence"/>
</dbReference>
<dbReference type="EMBL" id="CAJNOH010012816">
    <property type="protein sequence ID" value="CAF1539434.1"/>
    <property type="molecule type" value="Genomic_DNA"/>
</dbReference>
<gene>
    <name evidence="2" type="ORF">JXQ802_LOCUS57255</name>
    <name evidence="1" type="ORF">PYM288_LOCUS40666</name>
</gene>
<accession>A0A815WA91</accession>
<proteinExistence type="predicted"/>
<protein>
    <submittedName>
        <fullName evidence="1">Uncharacterized protein</fullName>
    </submittedName>
</protein>
<keyword evidence="4" id="KW-1185">Reference proteome</keyword>
<dbReference type="AlphaFoldDB" id="A0A815WA91"/>
<sequence>MAAIHDNLEIFSLIWLDASVNTSKENIKAQSDLRAIINYLKTFDNVVKCEKYIRKCDESDRIMLIVSGGLGREIVPRIYKFRQVSSIYVYCMNKKKNKEWAGQYPKI</sequence>